<comment type="subcellular location">
    <subcellularLocation>
        <location evidence="1">Cell outer membrane</location>
    </subcellularLocation>
</comment>
<dbReference type="InterPro" id="IPR011990">
    <property type="entry name" value="TPR-like_helical_dom_sf"/>
</dbReference>
<keyword evidence="4" id="KW-0472">Membrane</keyword>
<evidence type="ECO:0000259" key="8">
    <source>
        <dbReference type="Pfam" id="PF14322"/>
    </source>
</evidence>
<protein>
    <submittedName>
        <fullName evidence="9">RagB/SusD family nutrient uptake outer membrane protein</fullName>
    </submittedName>
</protein>
<reference evidence="10 12" key="3">
    <citation type="submission" date="2024-08" db="EMBL/GenBank/DDBJ databases">
        <authorList>
            <person name="Wei W."/>
        </authorList>
    </citation>
    <scope>NUCLEOTIDE SEQUENCE [LARGE SCALE GENOMIC DNA]</scope>
    <source>
        <strain evidence="10 12">XU2</strain>
    </source>
</reference>
<gene>
    <name evidence="10" type="ORF">ACD591_10995</name>
    <name evidence="9" type="ORF">FOE74_16500</name>
</gene>
<dbReference type="Pfam" id="PF14322">
    <property type="entry name" value="SusD-like_3"/>
    <property type="match status" value="1"/>
</dbReference>
<dbReference type="Pfam" id="PF07980">
    <property type="entry name" value="SusD_RagB"/>
    <property type="match status" value="1"/>
</dbReference>
<organism evidence="9 11">
    <name type="scientific">Rufibacter glacialis</name>
    <dbReference type="NCBI Taxonomy" id="1259555"/>
    <lineage>
        <taxon>Bacteria</taxon>
        <taxon>Pseudomonadati</taxon>
        <taxon>Bacteroidota</taxon>
        <taxon>Cytophagia</taxon>
        <taxon>Cytophagales</taxon>
        <taxon>Hymenobacteraceae</taxon>
        <taxon>Rufibacter</taxon>
    </lineage>
</organism>
<keyword evidence="12" id="KW-1185">Reference proteome</keyword>
<dbReference type="RefSeq" id="WP_149099741.1">
    <property type="nucleotide sequence ID" value="NZ_BMMG01000006.1"/>
</dbReference>
<reference evidence="9 11" key="2">
    <citation type="submission" date="2019-09" db="EMBL/GenBank/DDBJ databases">
        <title>A bacterium isolated from glacier soil.</title>
        <authorList>
            <person name="Liu Q."/>
        </authorList>
    </citation>
    <scope>NUCLEOTIDE SEQUENCE [LARGE SCALE GENOMIC DNA]</scope>
    <source>
        <strain evidence="9 11">MDT1-10-3</strain>
    </source>
</reference>
<dbReference type="AlphaFoldDB" id="A0A5M8QA36"/>
<evidence type="ECO:0000259" key="7">
    <source>
        <dbReference type="Pfam" id="PF07980"/>
    </source>
</evidence>
<dbReference type="OrthoDB" id="9792139at2"/>
<name>A0A5M8QA36_9BACT</name>
<comment type="similarity">
    <text evidence="2">Belongs to the SusD family.</text>
</comment>
<dbReference type="SUPFAM" id="SSF48452">
    <property type="entry name" value="TPR-like"/>
    <property type="match status" value="1"/>
</dbReference>
<dbReference type="InterPro" id="IPR033985">
    <property type="entry name" value="SusD-like_N"/>
</dbReference>
<sequence>MNKNYIKAMILSGLMAFSASSCTDDLDLAPKYDVTSANLYNDFANYKLVLAKLYGGYALTGLQGPSGAPDVTGFDEGKSNYIRAYWQLQELTTDEAVVAWNDGTIFDLHDMDWSSSNEYIRMMYDRIYYQIALTNEFLRETTDAKLSERGVAEANLAEAKKYRAEARFLRALSYYHALDLFGNVPFVTEQDKVGAFFPNQIKRADLFNFIESELKAIESELAGPKQNEYARADQAAAWMLLAKMYLNSEVYTGQAKYTEAVTYSKKVINSGYSLQQNYRHLFWADNNTSPEIIFPIAFDGTRTKTWGGTTFLINASIGGNMNNADFGVKEKWGGIRTTKNIVNVFADPSGNTDKRAQFHRDGQKLEIESIGSFTDGYAVTKYRNIKSTGGAGSDPAGVHPDTDYPMFRLADAHLMFAEAVVRGGAGGTMAEALTYVNALRQRAYGNTSGNISASQLNLNFILDERARELHWEGHRRTDLIRFGRFTSGTYVWPWKGGVKEGRGVEEYRRLFPIPSFDLTVNPNLVQNPGY</sequence>
<feature type="domain" description="SusD-like N-terminal" evidence="8">
    <location>
        <begin position="97"/>
        <end position="246"/>
    </location>
</feature>
<evidence type="ECO:0000313" key="9">
    <source>
        <dbReference type="EMBL" id="KAA6431720.1"/>
    </source>
</evidence>
<dbReference type="EMBL" id="VKKZ01000023">
    <property type="protein sequence ID" value="KAA6431720.1"/>
    <property type="molecule type" value="Genomic_DNA"/>
</dbReference>
<dbReference type="Proteomes" id="UP000323866">
    <property type="component" value="Unassembled WGS sequence"/>
</dbReference>
<feature type="domain" description="RagB/SusD" evidence="7">
    <location>
        <begin position="271"/>
        <end position="530"/>
    </location>
</feature>
<evidence type="ECO:0000256" key="2">
    <source>
        <dbReference type="ARBA" id="ARBA00006275"/>
    </source>
</evidence>
<reference evidence="9 11" key="1">
    <citation type="submission" date="2019-07" db="EMBL/GenBank/DDBJ databases">
        <authorList>
            <person name="Qu J.-H."/>
        </authorList>
    </citation>
    <scope>NUCLEOTIDE SEQUENCE [LARGE SCALE GENOMIC DNA]</scope>
    <source>
        <strain evidence="9 11">MDT1-10-3</strain>
    </source>
</reference>
<evidence type="ECO:0000256" key="4">
    <source>
        <dbReference type="ARBA" id="ARBA00023136"/>
    </source>
</evidence>
<dbReference type="Proteomes" id="UP001570846">
    <property type="component" value="Unassembled WGS sequence"/>
</dbReference>
<evidence type="ECO:0000256" key="5">
    <source>
        <dbReference type="ARBA" id="ARBA00023237"/>
    </source>
</evidence>
<keyword evidence="3 6" id="KW-0732">Signal</keyword>
<keyword evidence="5" id="KW-0998">Cell outer membrane</keyword>
<proteinExistence type="inferred from homology"/>
<evidence type="ECO:0000256" key="1">
    <source>
        <dbReference type="ARBA" id="ARBA00004442"/>
    </source>
</evidence>
<comment type="caution">
    <text evidence="9">The sequence shown here is derived from an EMBL/GenBank/DDBJ whole genome shotgun (WGS) entry which is preliminary data.</text>
</comment>
<dbReference type="CDD" id="cd08977">
    <property type="entry name" value="SusD"/>
    <property type="match status" value="1"/>
</dbReference>
<accession>A0A5M8QA36</accession>
<dbReference type="Gene3D" id="1.10.3780.10">
    <property type="entry name" value="SusD-like"/>
    <property type="match status" value="1"/>
</dbReference>
<dbReference type="Gene3D" id="1.25.40.390">
    <property type="match status" value="1"/>
</dbReference>
<dbReference type="GO" id="GO:0009279">
    <property type="term" value="C:cell outer membrane"/>
    <property type="evidence" value="ECO:0007669"/>
    <property type="project" value="UniProtKB-SubCell"/>
</dbReference>
<feature type="chain" id="PRO_5024390342" evidence="6">
    <location>
        <begin position="24"/>
        <end position="530"/>
    </location>
</feature>
<dbReference type="PROSITE" id="PS51257">
    <property type="entry name" value="PROKAR_LIPOPROTEIN"/>
    <property type="match status" value="1"/>
</dbReference>
<evidence type="ECO:0000313" key="11">
    <source>
        <dbReference type="Proteomes" id="UP000323866"/>
    </source>
</evidence>
<dbReference type="Gene3D" id="1.25.40.10">
    <property type="entry name" value="Tetratricopeptide repeat domain"/>
    <property type="match status" value="1"/>
</dbReference>
<feature type="signal peptide" evidence="6">
    <location>
        <begin position="1"/>
        <end position="23"/>
    </location>
</feature>
<evidence type="ECO:0000256" key="3">
    <source>
        <dbReference type="ARBA" id="ARBA00022729"/>
    </source>
</evidence>
<evidence type="ECO:0000313" key="10">
    <source>
        <dbReference type="EMBL" id="MFA1771819.1"/>
    </source>
</evidence>
<dbReference type="EMBL" id="JBGOGF010000005">
    <property type="protein sequence ID" value="MFA1771819.1"/>
    <property type="molecule type" value="Genomic_DNA"/>
</dbReference>
<dbReference type="InterPro" id="IPR012944">
    <property type="entry name" value="SusD_RagB_dom"/>
</dbReference>
<evidence type="ECO:0000313" key="12">
    <source>
        <dbReference type="Proteomes" id="UP001570846"/>
    </source>
</evidence>
<evidence type="ECO:0000256" key="6">
    <source>
        <dbReference type="SAM" id="SignalP"/>
    </source>
</evidence>